<name>A0A397THX0_9GLOM</name>
<reference evidence="2 3" key="1">
    <citation type="submission" date="2018-06" db="EMBL/GenBank/DDBJ databases">
        <title>Comparative genomics reveals the genomic features of Rhizophagus irregularis, R. cerebriforme, R. diaphanum and Gigaspora rosea, and their symbiotic lifestyle signature.</title>
        <authorList>
            <person name="Morin E."/>
            <person name="San Clemente H."/>
            <person name="Chen E.C.H."/>
            <person name="De La Providencia I."/>
            <person name="Hainaut M."/>
            <person name="Kuo A."/>
            <person name="Kohler A."/>
            <person name="Murat C."/>
            <person name="Tang N."/>
            <person name="Roy S."/>
            <person name="Loubradou J."/>
            <person name="Henrissat B."/>
            <person name="Grigoriev I.V."/>
            <person name="Corradi N."/>
            <person name="Roux C."/>
            <person name="Martin F.M."/>
        </authorList>
    </citation>
    <scope>NUCLEOTIDE SEQUENCE [LARGE SCALE GENOMIC DNA]</scope>
    <source>
        <strain evidence="2 3">DAOM 227022</strain>
    </source>
</reference>
<organism evidence="2 3">
    <name type="scientific">Glomus cerebriforme</name>
    <dbReference type="NCBI Taxonomy" id="658196"/>
    <lineage>
        <taxon>Eukaryota</taxon>
        <taxon>Fungi</taxon>
        <taxon>Fungi incertae sedis</taxon>
        <taxon>Mucoromycota</taxon>
        <taxon>Glomeromycotina</taxon>
        <taxon>Glomeromycetes</taxon>
        <taxon>Glomerales</taxon>
        <taxon>Glomeraceae</taxon>
        <taxon>Glomus</taxon>
    </lineage>
</organism>
<evidence type="ECO:0000313" key="3">
    <source>
        <dbReference type="Proteomes" id="UP000265703"/>
    </source>
</evidence>
<feature type="signal peptide" evidence="1">
    <location>
        <begin position="1"/>
        <end position="17"/>
    </location>
</feature>
<dbReference type="Proteomes" id="UP000265703">
    <property type="component" value="Unassembled WGS sequence"/>
</dbReference>
<keyword evidence="3" id="KW-1185">Reference proteome</keyword>
<dbReference type="EMBL" id="QKYT01000024">
    <property type="protein sequence ID" value="RIA97830.1"/>
    <property type="molecule type" value="Genomic_DNA"/>
</dbReference>
<protein>
    <submittedName>
        <fullName evidence="2">Uncharacterized protein</fullName>
    </submittedName>
</protein>
<evidence type="ECO:0000256" key="1">
    <source>
        <dbReference type="SAM" id="SignalP"/>
    </source>
</evidence>
<evidence type="ECO:0000313" key="2">
    <source>
        <dbReference type="EMBL" id="RIA97830.1"/>
    </source>
</evidence>
<sequence>MILTLAAILLALSGDLSFDFNFFLDCSVDEGLVIDRDCWNGEEDTEGVLFHILIRGDDDEVVVILDRGDDDIILGRGGVDEFLSVESVKGIWPIEAKISASTKSLKGSEVHGVLGLDVGWDDIDKDVGESGLLRGVLGLDEG</sequence>
<keyword evidence="1" id="KW-0732">Signal</keyword>
<dbReference type="AlphaFoldDB" id="A0A397THX0"/>
<comment type="caution">
    <text evidence="2">The sequence shown here is derived from an EMBL/GenBank/DDBJ whole genome shotgun (WGS) entry which is preliminary data.</text>
</comment>
<feature type="chain" id="PRO_5017365458" evidence="1">
    <location>
        <begin position="18"/>
        <end position="142"/>
    </location>
</feature>
<accession>A0A397THX0</accession>
<proteinExistence type="predicted"/>
<gene>
    <name evidence="2" type="ORF">C1645_813546</name>
</gene>